<dbReference type="EMBL" id="CP011450">
    <property type="protein sequence ID" value="AKH18967.1"/>
    <property type="molecule type" value="Genomic_DNA"/>
</dbReference>
<gene>
    <name evidence="2" type="ORF">NX02_p1630</name>
</gene>
<protein>
    <submittedName>
        <fullName evidence="2">RES domain-containing protein</fullName>
    </submittedName>
</protein>
<keyword evidence="2" id="KW-0614">Plasmid</keyword>
<keyword evidence="3" id="KW-1185">Reference proteome</keyword>
<dbReference type="KEGG" id="ssan:NX02_p1630"/>
<evidence type="ECO:0000259" key="1">
    <source>
        <dbReference type="SMART" id="SM00953"/>
    </source>
</evidence>
<accession>A0A0F7JTK6</accession>
<dbReference type="SMART" id="SM00953">
    <property type="entry name" value="RES"/>
    <property type="match status" value="1"/>
</dbReference>
<dbReference type="AlphaFoldDB" id="A0A0F7JTK6"/>
<dbReference type="InterPro" id="IPR014914">
    <property type="entry name" value="RES_dom"/>
</dbReference>
<sequence length="202" mass="22512">MAGATPTPDFARIRLDTATIAAGRTFGRIHRQAWPDPLGFGKHASRFSDPRRRVDANRFGVLYLGSTLKVCFLETIMRDQRDAVVGDLLIAEAEITDRLYSQVSVTQALTLIDLRGDAPVRMGIPSDVVRGRSQTLARRWSLAMHEHPDRIDGLIYPSRLNTEINLAIYDRAVAKLSPTSTQQLDRTPGISRLLDDFQVALT</sequence>
<feature type="domain" description="RES" evidence="1">
    <location>
        <begin position="36"/>
        <end position="179"/>
    </location>
</feature>
<evidence type="ECO:0000313" key="2">
    <source>
        <dbReference type="EMBL" id="AKH18967.1"/>
    </source>
</evidence>
<dbReference type="RefSeq" id="WP_047100412.1">
    <property type="nucleotide sequence ID" value="NZ_CP011450.1"/>
</dbReference>
<dbReference type="OrthoDB" id="425502at2"/>
<organism evidence="2 3">
    <name type="scientific">Sphingomonas sanxanigenens DSM 19645 = NX02</name>
    <dbReference type="NCBI Taxonomy" id="1123269"/>
    <lineage>
        <taxon>Bacteria</taxon>
        <taxon>Pseudomonadati</taxon>
        <taxon>Pseudomonadota</taxon>
        <taxon>Alphaproteobacteria</taxon>
        <taxon>Sphingomonadales</taxon>
        <taxon>Sphingomonadaceae</taxon>
        <taxon>Sphingomonas</taxon>
    </lineage>
</organism>
<proteinExistence type="predicted"/>
<dbReference type="Pfam" id="PF08808">
    <property type="entry name" value="RES"/>
    <property type="match status" value="1"/>
</dbReference>
<name>A0A0F7JTK6_9SPHN</name>
<dbReference type="Proteomes" id="UP000018851">
    <property type="component" value="Plasmid pNXO2"/>
</dbReference>
<geneLocation type="plasmid" evidence="2 3">
    <name>pNXO2</name>
</geneLocation>
<evidence type="ECO:0000313" key="3">
    <source>
        <dbReference type="Proteomes" id="UP000018851"/>
    </source>
</evidence>
<reference evidence="2 3" key="1">
    <citation type="submission" date="2015-05" db="EMBL/GenBank/DDBJ databases">
        <title>Plasmid of Sphingomonas sanxanigenens NX02.</title>
        <authorList>
            <person name="Huang H."/>
            <person name="Ma T."/>
        </authorList>
    </citation>
    <scope>NUCLEOTIDE SEQUENCE [LARGE SCALE GENOMIC DNA]</scope>
    <source>
        <strain evidence="2 3">NX02</strain>
        <plasmid evidence="3">Plasmid pNXO2</plasmid>
    </source>
</reference>